<sequence>MILMQSTSTPHYHDKPSAFDTSPHAAVAPLRLHRLGRRFVRHLVRQALLATALTAPLVAQAALPEAIQTALSRADLSAADISIVITPVGDKNASHLPAPIKVTDSQHPAERSNNAASYQSTLVTIEKQTIQKYERQLHAYTDDPSTYQSLESIPTLPSEAKWPNTKMQTSQDSSTDDSSVNDGAGVEQKSTAHTTTKIAFSPLLSHQAQVARTPASTMKLVPSFIALDTLGADFVWHTRVYHTGVIIGERLYGDLVLQGSGDPKMTHERLQQLLYHVQASGIRHIDGDIIVDSTVFDKVGKDPAAFDNAPLRPYNASPDGFLVNFSTISIKSYPLDTDRARLTYTPQLADYRLPTTIATRSASCGQARYSLAPVWQASQLVFHQNLPNSCQEHAFYVAYPDAKDFAARVIKAKWQALGNTLTGDVISRETPYNASSHKQPKTGLRALPISPLPQVSYPSLNLAQQIHDINHFSNNVMTEQVALSIAAYAPPSEIKTTAADIATTTQTAVSKPKGQEKAEGNKTSLYQFGRPATTNYPVALQTINQWWQHHLDTPAPYLTNGSGLCRDCTITAANLNELLTYAYDHPNFDAYVNSLGIAGVSGTISAHSARLPESAAIGRAWIKTGTLNNVTSMAGYVKGLSGQDYVVVGIINSEQALNAYTARPVLDAMLDWTAQH</sequence>
<dbReference type="InterPro" id="IPR000667">
    <property type="entry name" value="Peptidase_S13"/>
</dbReference>
<organism evidence="4 5">
    <name type="scientific">Psychrobacter halodurans</name>
    <dbReference type="NCBI Taxonomy" id="2818439"/>
    <lineage>
        <taxon>Bacteria</taxon>
        <taxon>Pseudomonadati</taxon>
        <taxon>Pseudomonadota</taxon>
        <taxon>Gammaproteobacteria</taxon>
        <taxon>Moraxellales</taxon>
        <taxon>Moraxellaceae</taxon>
        <taxon>Psychrobacter</taxon>
    </lineage>
</organism>
<dbReference type="Gene3D" id="3.50.80.20">
    <property type="entry name" value="D-Ala-D-Ala carboxypeptidase C, peptidase S13"/>
    <property type="match status" value="1"/>
</dbReference>
<dbReference type="InterPro" id="IPR012338">
    <property type="entry name" value="Beta-lactam/transpept-like"/>
</dbReference>
<evidence type="ECO:0000256" key="2">
    <source>
        <dbReference type="ARBA" id="ARBA00022801"/>
    </source>
</evidence>
<dbReference type="PANTHER" id="PTHR30023">
    <property type="entry name" value="D-ALANYL-D-ALANINE CARBOXYPEPTIDASE"/>
    <property type="match status" value="1"/>
</dbReference>
<evidence type="ECO:0000256" key="3">
    <source>
        <dbReference type="SAM" id="MobiDB-lite"/>
    </source>
</evidence>
<dbReference type="SUPFAM" id="SSF56601">
    <property type="entry name" value="beta-lactamase/transpeptidase-like"/>
    <property type="match status" value="1"/>
</dbReference>
<dbReference type="PANTHER" id="PTHR30023:SF0">
    <property type="entry name" value="PENICILLIN-SENSITIVE CARBOXYPEPTIDASE A"/>
    <property type="match status" value="1"/>
</dbReference>
<protein>
    <submittedName>
        <fullName evidence="4">D-alanyl-D-alanine carboxypeptidase</fullName>
    </submittedName>
</protein>
<comment type="similarity">
    <text evidence="1">Belongs to the peptidase S13 family.</text>
</comment>
<keyword evidence="4" id="KW-0121">Carboxypeptidase</keyword>
<comment type="caution">
    <text evidence="4">The sequence shown here is derived from an EMBL/GenBank/DDBJ whole genome shotgun (WGS) entry which is preliminary data.</text>
</comment>
<keyword evidence="4" id="KW-0645">Protease</keyword>
<dbReference type="GO" id="GO:0004185">
    <property type="term" value="F:serine-type carboxypeptidase activity"/>
    <property type="evidence" value="ECO:0007669"/>
    <property type="project" value="InterPro"/>
</dbReference>
<dbReference type="Gene3D" id="3.40.710.10">
    <property type="entry name" value="DD-peptidase/beta-lactamase superfamily"/>
    <property type="match status" value="1"/>
</dbReference>
<dbReference type="EMBL" id="JAGBKN010000006">
    <property type="protein sequence ID" value="MBO1516610.1"/>
    <property type="molecule type" value="Genomic_DNA"/>
</dbReference>
<dbReference type="Pfam" id="PF02113">
    <property type="entry name" value="Peptidase_S13"/>
    <property type="match status" value="2"/>
</dbReference>
<reference evidence="4 5" key="1">
    <citation type="submission" date="2021-03" db="EMBL/GenBank/DDBJ databases">
        <authorList>
            <person name="Shang D.-D."/>
            <person name="Du Z.-J."/>
            <person name="Chen G.-J."/>
        </authorList>
    </citation>
    <scope>NUCLEOTIDE SEQUENCE [LARGE SCALE GENOMIC DNA]</scope>
    <source>
        <strain evidence="4 5">F2608</strain>
    </source>
</reference>
<keyword evidence="5" id="KW-1185">Reference proteome</keyword>
<dbReference type="AlphaFoldDB" id="A0AAW4IMZ7"/>
<dbReference type="GO" id="GO:0006508">
    <property type="term" value="P:proteolysis"/>
    <property type="evidence" value="ECO:0007669"/>
    <property type="project" value="InterPro"/>
</dbReference>
<name>A0AAW4IMZ7_9GAMM</name>
<dbReference type="GO" id="GO:0000270">
    <property type="term" value="P:peptidoglycan metabolic process"/>
    <property type="evidence" value="ECO:0007669"/>
    <property type="project" value="TreeGrafter"/>
</dbReference>
<evidence type="ECO:0000313" key="5">
    <source>
        <dbReference type="Proteomes" id="UP000664161"/>
    </source>
</evidence>
<dbReference type="Proteomes" id="UP000664161">
    <property type="component" value="Unassembled WGS sequence"/>
</dbReference>
<feature type="region of interest" description="Disordered" evidence="3">
    <location>
        <begin position="1"/>
        <end position="20"/>
    </location>
</feature>
<feature type="region of interest" description="Disordered" evidence="3">
    <location>
        <begin position="144"/>
        <end position="192"/>
    </location>
</feature>
<evidence type="ECO:0000313" key="4">
    <source>
        <dbReference type="EMBL" id="MBO1516610.1"/>
    </source>
</evidence>
<evidence type="ECO:0000256" key="1">
    <source>
        <dbReference type="ARBA" id="ARBA00006096"/>
    </source>
</evidence>
<proteinExistence type="inferred from homology"/>
<gene>
    <name evidence="4" type="ORF">J3491_04580</name>
</gene>
<accession>A0AAW4IMZ7</accession>
<feature type="compositionally biased region" description="Polar residues" evidence="3">
    <location>
        <begin position="1"/>
        <end position="10"/>
    </location>
</feature>
<keyword evidence="2" id="KW-0378">Hydrolase</keyword>
<feature type="compositionally biased region" description="Low complexity" evidence="3">
    <location>
        <begin position="168"/>
        <end position="178"/>
    </location>
</feature>